<dbReference type="NCBIfam" id="TIGR03696">
    <property type="entry name" value="Rhs_assc_core"/>
    <property type="match status" value="1"/>
</dbReference>
<organism evidence="3 4">
    <name type="scientific">Candidatus Entotheonella gemina</name>
    <dbReference type="NCBI Taxonomy" id="1429439"/>
    <lineage>
        <taxon>Bacteria</taxon>
        <taxon>Pseudomonadati</taxon>
        <taxon>Nitrospinota/Tectimicrobiota group</taxon>
        <taxon>Candidatus Tectimicrobiota</taxon>
        <taxon>Candidatus Entotheonellia</taxon>
        <taxon>Candidatus Entotheonellales</taxon>
        <taxon>Candidatus Entotheonellaceae</taxon>
        <taxon>Candidatus Entotheonella</taxon>
    </lineage>
</organism>
<dbReference type="Proteomes" id="UP000019140">
    <property type="component" value="Unassembled WGS sequence"/>
</dbReference>
<protein>
    <recommendedName>
        <fullName evidence="2">RHS protein conserved region domain-containing protein</fullName>
    </recommendedName>
</protein>
<dbReference type="AlphaFoldDB" id="W4M5Y2"/>
<dbReference type="PANTHER" id="PTHR32305:SF15">
    <property type="entry name" value="PROTEIN RHSA-RELATED"/>
    <property type="match status" value="1"/>
</dbReference>
<feature type="domain" description="RHS protein conserved region" evidence="2">
    <location>
        <begin position="32"/>
        <end position="65"/>
    </location>
</feature>
<proteinExistence type="predicted"/>
<reference evidence="3 4" key="1">
    <citation type="journal article" date="2014" name="Nature">
        <title>An environmental bacterial taxon with a large and distinct metabolic repertoire.</title>
        <authorList>
            <person name="Wilson M.C."/>
            <person name="Mori T."/>
            <person name="Ruckert C."/>
            <person name="Uria A.R."/>
            <person name="Helf M.J."/>
            <person name="Takada K."/>
            <person name="Gernert C."/>
            <person name="Steffens U.A."/>
            <person name="Heycke N."/>
            <person name="Schmitt S."/>
            <person name="Rinke C."/>
            <person name="Helfrich E.J."/>
            <person name="Brachmann A.O."/>
            <person name="Gurgui C."/>
            <person name="Wakimoto T."/>
            <person name="Kracht M."/>
            <person name="Crusemann M."/>
            <person name="Hentschel U."/>
            <person name="Abe I."/>
            <person name="Matsunaga S."/>
            <person name="Kalinowski J."/>
            <person name="Takeyama H."/>
            <person name="Piel J."/>
        </authorList>
    </citation>
    <scope>NUCLEOTIDE SEQUENCE [LARGE SCALE GENOMIC DNA]</scope>
    <source>
        <strain evidence="4">TSY2</strain>
    </source>
</reference>
<dbReference type="PANTHER" id="PTHR32305">
    <property type="match status" value="1"/>
</dbReference>
<dbReference type="InterPro" id="IPR022385">
    <property type="entry name" value="Rhs_assc_core"/>
</dbReference>
<evidence type="ECO:0000259" key="2">
    <source>
        <dbReference type="Pfam" id="PF03527"/>
    </source>
</evidence>
<dbReference type="InterPro" id="IPR001826">
    <property type="entry name" value="RHS"/>
</dbReference>
<evidence type="ECO:0000313" key="4">
    <source>
        <dbReference type="Proteomes" id="UP000019140"/>
    </source>
</evidence>
<feature type="non-terminal residue" evidence="3">
    <location>
        <position position="107"/>
    </location>
</feature>
<accession>W4M5Y2</accession>
<evidence type="ECO:0000313" key="3">
    <source>
        <dbReference type="EMBL" id="ETX05316.1"/>
    </source>
</evidence>
<comment type="caution">
    <text evidence="3">The sequence shown here is derived from an EMBL/GenBank/DDBJ whole genome shotgun (WGS) entry which is preliminary data.</text>
</comment>
<name>W4M5Y2_9BACT</name>
<evidence type="ECO:0000256" key="1">
    <source>
        <dbReference type="SAM" id="MobiDB-lite"/>
    </source>
</evidence>
<feature type="region of interest" description="Disordered" evidence="1">
    <location>
        <begin position="73"/>
        <end position="92"/>
    </location>
</feature>
<dbReference type="HOGENOM" id="CLU_2215338_0_0_7"/>
<keyword evidence="4" id="KW-1185">Reference proteome</keyword>
<dbReference type="Gene3D" id="2.180.10.10">
    <property type="entry name" value="RHS repeat-associated core"/>
    <property type="match status" value="1"/>
</dbReference>
<dbReference type="EMBL" id="AZHX01000981">
    <property type="protein sequence ID" value="ETX05316.1"/>
    <property type="molecule type" value="Genomic_DNA"/>
</dbReference>
<gene>
    <name evidence="3" type="ORF">ETSY2_23660</name>
</gene>
<dbReference type="Pfam" id="PF03527">
    <property type="entry name" value="RHS"/>
    <property type="match status" value="1"/>
</dbReference>
<sequence length="107" mass="12324">MSKIVRHWIHFAVMIALLSFLGQSITWAEPRVYFYHNDRDGTPLAITDEQGQEVWRAEYLPFGEVHSKSEAIPNTKRFIGKEHDPETDLSDFGARHLAPELGRFTTP</sequence>
<dbReference type="InterPro" id="IPR050708">
    <property type="entry name" value="T6SS_VgrG/RHS"/>
</dbReference>